<evidence type="ECO:0000256" key="9">
    <source>
        <dbReference type="ARBA" id="ARBA00022840"/>
    </source>
</evidence>
<feature type="domain" description="FYVE-type" evidence="14">
    <location>
        <begin position="256"/>
        <end position="315"/>
    </location>
</feature>
<dbReference type="GO" id="GO:0010008">
    <property type="term" value="C:endosome membrane"/>
    <property type="evidence" value="ECO:0007669"/>
    <property type="project" value="TreeGrafter"/>
</dbReference>
<dbReference type="PROSITE" id="PS50178">
    <property type="entry name" value="ZF_FYVE"/>
    <property type="match status" value="1"/>
</dbReference>
<dbReference type="GO" id="GO:0046854">
    <property type="term" value="P:phosphatidylinositol phosphate biosynthetic process"/>
    <property type="evidence" value="ECO:0007669"/>
    <property type="project" value="TreeGrafter"/>
</dbReference>
<organism evidence="16 17">
    <name type="scientific">Saccharomyces kudriavzevii (strain ATCC MYA-4449 / AS 2.2408 / CBS 8840 / NBRC 1802 / NCYC 2889)</name>
    <name type="common">Yeast</name>
    <dbReference type="NCBI Taxonomy" id="226230"/>
    <lineage>
        <taxon>Eukaryota</taxon>
        <taxon>Fungi</taxon>
        <taxon>Dikarya</taxon>
        <taxon>Ascomycota</taxon>
        <taxon>Saccharomycotina</taxon>
        <taxon>Saccharomycetes</taxon>
        <taxon>Saccharomycetales</taxon>
        <taxon>Saccharomycetaceae</taxon>
        <taxon>Saccharomyces</taxon>
    </lineage>
</organism>
<feature type="region of interest" description="Disordered" evidence="13">
    <location>
        <begin position="528"/>
        <end position="554"/>
    </location>
</feature>
<dbReference type="InterPro" id="IPR027484">
    <property type="entry name" value="PInositol-4-P-5-kinase_N"/>
</dbReference>
<feature type="region of interest" description="Disordered" evidence="13">
    <location>
        <begin position="1779"/>
        <end position="1799"/>
    </location>
</feature>
<dbReference type="CDD" id="cd03334">
    <property type="entry name" value="Fab1_TCP"/>
    <property type="match status" value="1"/>
</dbReference>
<dbReference type="SMART" id="SM00330">
    <property type="entry name" value="PIPKc"/>
    <property type="match status" value="1"/>
</dbReference>
<dbReference type="GO" id="GO:0008270">
    <property type="term" value="F:zinc ion binding"/>
    <property type="evidence" value="ECO:0007669"/>
    <property type="project" value="UniProtKB-KW"/>
</dbReference>
<keyword evidence="6 11" id="KW-0863">Zinc-finger</keyword>
<evidence type="ECO:0000313" key="17">
    <source>
        <dbReference type="Proteomes" id="UP001162087"/>
    </source>
</evidence>
<evidence type="ECO:0000259" key="14">
    <source>
        <dbReference type="PROSITE" id="PS50178"/>
    </source>
</evidence>
<feature type="region of interest" description="Disordered" evidence="13">
    <location>
        <begin position="472"/>
        <end position="516"/>
    </location>
</feature>
<evidence type="ECO:0000259" key="15">
    <source>
        <dbReference type="PROSITE" id="PS51455"/>
    </source>
</evidence>
<feature type="region of interest" description="Disordered" evidence="13">
    <location>
        <begin position="1916"/>
        <end position="1983"/>
    </location>
</feature>
<feature type="compositionally biased region" description="Low complexity" evidence="13">
    <location>
        <begin position="111"/>
        <end position="131"/>
    </location>
</feature>
<dbReference type="InterPro" id="IPR002498">
    <property type="entry name" value="PInositol-4-P-4/5-kinase_core"/>
</dbReference>
<keyword evidence="8" id="KW-0862">Zinc</keyword>
<proteinExistence type="predicted"/>
<dbReference type="Pfam" id="PF00118">
    <property type="entry name" value="Cpn60_TCP1"/>
    <property type="match status" value="1"/>
</dbReference>
<dbReference type="PROSITE" id="PS51455">
    <property type="entry name" value="PIPK"/>
    <property type="match status" value="1"/>
</dbReference>
<sequence>MAICFSSLTCKTTHHTSMPSEESHVAAPLPECSHVRSAPSTATSSINTIDAALPRPNYIKKPSLHILSTSTTSTTTDLVTNPILSDISIPKISPPAAATTSSSTGHVTETAAHSNGNANANASANANADASTGPHKKGTPADTIRRYPNRYRPSHSLQLPIKNDSNFKRSSIYASKSTVTAIPIRNNRPMSMQNSYSRTPDSDHDDLGDDASSIKSASSSLTASLSKSFLFAFYNNRKKDKISNNGVLSKEYWMKDESSKECFSCGKTFNTFRRKHHCRICGQIFCSNCTLLIDGDRFGCHAKMRVCYNCYEHADTYEDSSDEENDSTMQLNEPASRSRSRSSNSNSYSHSHSHSHLHLVSQDNHDNTDLHGPVAAAANPQQQNEVYLLNDDDVQSIMTSGEDSKLFISTPPPPPKMAIPATKQGGSLEISFDSENNRSLNHQDDNPGRHHHLDSASTRYTIRDMDNLSHYDANSNSTLRPHHNTNNSTITINNVNNTSPANNNGGNGNGNNPAHSLRRSIFHYVSSSSINKDSSNSSATPASSTQSSPMLDPANRVIGNYAHRNYKFKFNYSSKDSSRQSVANNGSSGGAIPDKNSSTTNDNGAAFTLDRKKRNPLTKSKSTSTYLEYPLSAEDSSEDEGSMSIYSVLNDDHRTDNPIRSMRNSTKSFQRAQASLQRMRFRRKSKSKHFPNNSKSSLYRDLNFLTNSTPNLLSVVSDDNLYDGSSPLQDKASSSAAGRLADRKYSYGGSSNNNINSSSNSSSNVNADPWKRIASISGFKLKKEKKRELNEVSLLHMHALLKQLLNDQEIINPQEWITLLDGALRKVLRTILNARDLNTLDFRQTYVKIKRISGGSPQSSGYIDGVVFSKALPSKTMPRRLKNPRILLIMFPLEYQKNNNHFLSIESVFRQEREYLDKLVSRLKSLHPDIIYVGANVSGYALELLNDSGIVVQFNMKPQVIERIAKLTEADIAISVDKLATNIKMGECETFEVKSYIYGNVSKTYTFLHGCNPELGGTILLRGDNLENLRKIKQVSEFMVYAIFSLKLESSFFNDNFIQLSTDVYLKRTEFKKLQVFKGYFADFLIKFNNRILTVSPTVDFPIPFLLAKARGLEKKLTERISQYESESDLDPQIQLNMLQGLESTITKKHLGNLVKFLHEMEIENLELEFQKRSRQWEVSYSSSQNLLGTGSHQSITVLYSMVSTKTATPCVGPQVVTIDYFWDSDISIGQFIENVVGTARYPCQQGCNGLYLDHYRSYVHGSGKVDVLIEKFQTRLPKLKDIILTWSYCKKCGTSTPILQISEKTWNYSFGKYLEVMFWSYKDSVTGIGKCPHDFTKDHVKYFGYNDLVVRLEYSDLEVHELITPPRKIKWKPHIDIKLKVELYYKILEKINNFYVSVLNRLERIKLDSMSKDKVLSGQAKIIELKENATEEQKIMLQDLDTFYGDSPCDQHLLLNLVTKSLYDKAVNWNSTFAIFAKNYLPSETDISRITAKQLKKLFYDSSRKESEEKKPLYDENMKGKKLERNEPPSEGLKDIKKPKTDYKITNEITKTKIEPQNDVALNTSKDDIRTVPTSDTSHLTVIPSASSIASSLNPQAEDRPSMSRSGTGISITHDKSTRPNMRKMSSDSSLCGLALLANEYNKSTKVGKLATFFDQMHFDALSKEFELERERERLQLNKNKYQAIRLQTSTPIVEIYKNVKDAVDEPLHSRSSVDNLSVVKALEVHTGEHVRNGNSNPPNLDQNLETELENSISQWGENILNPSVKANATTQVTPKPIVRDASDTPKSMMREASENQKTEPLPPIITATTVNKVETTPQPEKSLLMKTLSNFWADRSAYLWKPLVYPTCPSEHVFTDSDVIIREDEPSSLIAFCLSTSDYRNKMMNLNAQRQQQQQQQQPQQTTELISSKVAENSGGITQNLDPSVTVSPSVSTTSHNMGRESDISSVLTTKDGLINTSSIDGTHERMPQESQAHSQPNLGNLQDLERTMTKKTATHLRYQFEEGLTVMSCKIFFTEHFDVFRRICDCQDNFIQSLSRCVKWDSNGGKSGSGFLKTLDDRFIIKELSHAELEAFIKFAPSYFEYMAQAMFHDLPTTLAKVFGFYQIQVKSSISNSKSYKMDVIIMENLFYEKKTTRIFDLKGSMRNRHVEQTGKANEVLLDENMVEYIYESPIHVREYDKKLLRASVWNDTLFLAKMNVMDYSLVIGIDNEGYTLTVGIIDFIRTFTWDKKLESWVKEKGLVGGASVIKQPTVVTPRQYKKRFREAMERYILMVPDPWYREGN</sequence>
<dbReference type="SMART" id="SM00064">
    <property type="entry name" value="FYVE"/>
    <property type="match status" value="1"/>
</dbReference>
<dbReference type="PANTHER" id="PTHR45748:SF7">
    <property type="entry name" value="1-PHOSPHATIDYLINOSITOL 3-PHOSPHATE 5-KINASE-RELATED"/>
    <property type="match status" value="1"/>
</dbReference>
<evidence type="ECO:0000256" key="3">
    <source>
        <dbReference type="ARBA" id="ARBA00022679"/>
    </source>
</evidence>
<keyword evidence="5 12" id="KW-0547">Nucleotide-binding</keyword>
<dbReference type="CDD" id="cd17300">
    <property type="entry name" value="PIPKc_PIKfyve"/>
    <property type="match status" value="1"/>
</dbReference>
<dbReference type="Gene3D" id="3.30.800.10">
    <property type="entry name" value="Phosphatidylinositol Phosphate Kinase II Beta"/>
    <property type="match status" value="1"/>
</dbReference>
<dbReference type="GO" id="GO:0005524">
    <property type="term" value="F:ATP binding"/>
    <property type="evidence" value="ECO:0007669"/>
    <property type="project" value="UniProtKB-UniRule"/>
</dbReference>
<dbReference type="GO" id="GO:0032266">
    <property type="term" value="F:phosphatidylinositol-3-phosphate binding"/>
    <property type="evidence" value="ECO:0007669"/>
    <property type="project" value="UniProtKB-ARBA"/>
</dbReference>
<keyword evidence="4" id="KW-0479">Metal-binding</keyword>
<evidence type="ECO:0000256" key="11">
    <source>
        <dbReference type="PROSITE-ProRule" id="PRU00091"/>
    </source>
</evidence>
<name>A0AA35JIP6_SACK1</name>
<evidence type="ECO:0000256" key="5">
    <source>
        <dbReference type="ARBA" id="ARBA00022741"/>
    </source>
</evidence>
<dbReference type="SUPFAM" id="SSF56104">
    <property type="entry name" value="SAICAR synthase-like"/>
    <property type="match status" value="1"/>
</dbReference>
<feature type="compositionally biased region" description="Polar residues" evidence="13">
    <location>
        <begin position="662"/>
        <end position="675"/>
    </location>
</feature>
<dbReference type="InterPro" id="IPR017455">
    <property type="entry name" value="Znf_FYVE-rel"/>
</dbReference>
<dbReference type="Proteomes" id="UP001162087">
    <property type="component" value="Chromosome 6"/>
</dbReference>
<keyword evidence="3 12" id="KW-0808">Transferase</keyword>
<dbReference type="InterPro" id="IPR027483">
    <property type="entry name" value="PInositol-4-P-4/5-kinase_C_sf"/>
</dbReference>
<dbReference type="FunFam" id="3.30.810.10:FF:000001">
    <property type="entry name" value="1-phosphatidylinositol 3-phosphate 5-kinase FAB1"/>
    <property type="match status" value="1"/>
</dbReference>
<feature type="region of interest" description="Disordered" evidence="13">
    <location>
        <begin position="318"/>
        <end position="374"/>
    </location>
</feature>
<feature type="compositionally biased region" description="Low complexity" evidence="13">
    <location>
        <begin position="90"/>
        <end position="104"/>
    </location>
</feature>
<evidence type="ECO:0000256" key="6">
    <source>
        <dbReference type="ARBA" id="ARBA00022771"/>
    </source>
</evidence>
<accession>A0AA35JIP6</accession>
<evidence type="ECO:0000256" key="1">
    <source>
        <dbReference type="ARBA" id="ARBA00000768"/>
    </source>
</evidence>
<evidence type="ECO:0000256" key="10">
    <source>
        <dbReference type="ARBA" id="ARBA00075294"/>
    </source>
</evidence>
<dbReference type="Pfam" id="PF01504">
    <property type="entry name" value="PIP5K"/>
    <property type="match status" value="2"/>
</dbReference>
<dbReference type="SUPFAM" id="SSF57903">
    <property type="entry name" value="FYVE/PHD zinc finger"/>
    <property type="match status" value="1"/>
</dbReference>
<dbReference type="EMBL" id="OX365901">
    <property type="protein sequence ID" value="CAI4061043.1"/>
    <property type="molecule type" value="Genomic_DNA"/>
</dbReference>
<dbReference type="GeneID" id="80923793"/>
<evidence type="ECO:0000256" key="8">
    <source>
        <dbReference type="ARBA" id="ARBA00022833"/>
    </source>
</evidence>
<evidence type="ECO:0000256" key="13">
    <source>
        <dbReference type="SAM" id="MobiDB-lite"/>
    </source>
</evidence>
<dbReference type="GO" id="GO:0000285">
    <property type="term" value="F:1-phosphatidylinositol-3-phosphate 5-kinase activity"/>
    <property type="evidence" value="ECO:0007669"/>
    <property type="project" value="UniProtKB-EC"/>
</dbReference>
<feature type="region of interest" description="Disordered" evidence="13">
    <location>
        <begin position="1592"/>
        <end position="1627"/>
    </location>
</feature>
<evidence type="ECO:0000313" key="16">
    <source>
        <dbReference type="EMBL" id="CAI4061043.1"/>
    </source>
</evidence>
<dbReference type="InterPro" id="IPR027409">
    <property type="entry name" value="GroEL-like_apical_dom_sf"/>
</dbReference>
<evidence type="ECO:0000256" key="7">
    <source>
        <dbReference type="ARBA" id="ARBA00022777"/>
    </source>
</evidence>
<evidence type="ECO:0000256" key="2">
    <source>
        <dbReference type="ARBA" id="ARBA00012009"/>
    </source>
</evidence>
<gene>
    <name evidence="16" type="primary">SKDI06G0870</name>
    <name evidence="16" type="ORF">SKDI_06G0870</name>
</gene>
<dbReference type="Gene3D" id="3.30.810.10">
    <property type="entry name" value="2-Layer Sandwich"/>
    <property type="match status" value="1"/>
</dbReference>
<feature type="compositionally biased region" description="Low complexity" evidence="13">
    <location>
        <begin position="750"/>
        <end position="766"/>
    </location>
</feature>
<dbReference type="Gene3D" id="3.50.7.10">
    <property type="entry name" value="GroEL"/>
    <property type="match status" value="1"/>
</dbReference>
<dbReference type="FunFam" id="3.30.800.10:FF:000005">
    <property type="entry name" value="1-phosphatidylinositol-3-phosphate 5-kinase (Fab1)"/>
    <property type="match status" value="1"/>
</dbReference>
<comment type="catalytic activity">
    <reaction evidence="1">
        <text>a 1,2-diacyl-sn-glycero-3-phospho-(1D-myo-inositol-3-phosphate) + ATP = a 1,2-diacyl-sn-glycero-3-phospho-(1D-myo-inositol-3,5-bisphosphate) + ADP + H(+)</text>
        <dbReference type="Rhea" id="RHEA:13609"/>
        <dbReference type="ChEBI" id="CHEBI:15378"/>
        <dbReference type="ChEBI" id="CHEBI:30616"/>
        <dbReference type="ChEBI" id="CHEBI:57923"/>
        <dbReference type="ChEBI" id="CHEBI:58088"/>
        <dbReference type="ChEBI" id="CHEBI:456216"/>
        <dbReference type="EC" id="2.7.1.150"/>
    </reaction>
</comment>
<feature type="compositionally biased region" description="Low complexity" evidence="13">
    <location>
        <begin position="528"/>
        <end position="549"/>
    </location>
</feature>
<dbReference type="FunFam" id="3.50.7.10:FF:000007">
    <property type="entry name" value="1-phosphatidylinositol 3-phosphate 5-kinase isoform X1"/>
    <property type="match status" value="1"/>
</dbReference>
<dbReference type="Gene3D" id="3.30.40.10">
    <property type="entry name" value="Zinc/RING finger domain, C3HC4 (zinc finger)"/>
    <property type="match status" value="1"/>
</dbReference>
<dbReference type="PANTHER" id="PTHR45748">
    <property type="entry name" value="1-PHOSPHATIDYLINOSITOL 3-PHOSPHATE 5-KINASE-RELATED"/>
    <property type="match status" value="1"/>
</dbReference>
<feature type="region of interest" description="Disordered" evidence="13">
    <location>
        <begin position="183"/>
        <end position="211"/>
    </location>
</feature>
<feature type="compositionally biased region" description="Polar residues" evidence="13">
    <location>
        <begin position="574"/>
        <end position="586"/>
    </location>
</feature>
<dbReference type="InterPro" id="IPR044769">
    <property type="entry name" value="PIKfyve_PIPKc"/>
</dbReference>
<dbReference type="EC" id="2.7.1.150" evidence="2"/>
<feature type="compositionally biased region" description="Polar residues" evidence="13">
    <location>
        <begin position="1971"/>
        <end position="1983"/>
    </location>
</feature>
<keyword evidence="17" id="KW-1185">Reference proteome</keyword>
<feature type="region of interest" description="Disordered" evidence="13">
    <location>
        <begin position="648"/>
        <end position="675"/>
    </location>
</feature>
<feature type="compositionally biased region" description="Low complexity" evidence="13">
    <location>
        <begin position="484"/>
        <end position="504"/>
    </location>
</feature>
<dbReference type="InterPro" id="IPR002423">
    <property type="entry name" value="Cpn60/GroEL/TCP-1"/>
</dbReference>
<dbReference type="InterPro" id="IPR013083">
    <property type="entry name" value="Znf_RING/FYVE/PHD"/>
</dbReference>
<feature type="domain" description="PIPK" evidence="15">
    <location>
        <begin position="1938"/>
        <end position="2272"/>
    </location>
</feature>
<feature type="compositionally biased region" description="Polar residues" evidence="13">
    <location>
        <begin position="1946"/>
        <end position="1963"/>
    </location>
</feature>
<feature type="compositionally biased region" description="Polar residues" evidence="13">
    <location>
        <begin position="188"/>
        <end position="199"/>
    </location>
</feature>
<feature type="region of interest" description="Disordered" evidence="13">
    <location>
        <begin position="747"/>
        <end position="766"/>
    </location>
</feature>
<dbReference type="InterPro" id="IPR011011">
    <property type="entry name" value="Znf_FYVE_PHD"/>
</dbReference>
<evidence type="ECO:0000256" key="12">
    <source>
        <dbReference type="PROSITE-ProRule" id="PRU00781"/>
    </source>
</evidence>
<keyword evidence="9 12" id="KW-0067">ATP-binding</keyword>
<feature type="region of interest" description="Disordered" evidence="13">
    <location>
        <begin position="1507"/>
        <end position="1539"/>
    </location>
</feature>
<dbReference type="RefSeq" id="XP_056087493.1">
    <property type="nucleotide sequence ID" value="XM_056227697.1"/>
</dbReference>
<dbReference type="Pfam" id="PF01363">
    <property type="entry name" value="FYVE"/>
    <property type="match status" value="1"/>
</dbReference>
<feature type="region of interest" description="Disordered" evidence="13">
    <location>
        <begin position="90"/>
        <end position="162"/>
    </location>
</feature>
<dbReference type="GO" id="GO:0000329">
    <property type="term" value="C:fungal-type vacuole membrane"/>
    <property type="evidence" value="ECO:0007669"/>
    <property type="project" value="TreeGrafter"/>
</dbReference>
<reference evidence="16" key="1">
    <citation type="submission" date="2022-10" db="EMBL/GenBank/DDBJ databases">
        <authorList>
            <person name="Byrne P K."/>
        </authorList>
    </citation>
    <scope>NUCLEOTIDE SEQUENCE</scope>
    <source>
        <strain evidence="16">IFO1802</strain>
    </source>
</reference>
<feature type="region of interest" description="Disordered" evidence="13">
    <location>
        <begin position="574"/>
        <end position="621"/>
    </location>
</feature>
<feature type="compositionally biased region" description="Low complexity" evidence="13">
    <location>
        <begin position="341"/>
        <end position="350"/>
    </location>
</feature>
<dbReference type="InterPro" id="IPR000306">
    <property type="entry name" value="Znf_FYVE"/>
</dbReference>
<dbReference type="SUPFAM" id="SSF52029">
    <property type="entry name" value="GroEL apical domain-like"/>
    <property type="match status" value="1"/>
</dbReference>
<evidence type="ECO:0000256" key="4">
    <source>
        <dbReference type="ARBA" id="ARBA00022723"/>
    </source>
</evidence>
<protein>
    <recommendedName>
        <fullName evidence="2">1-phosphatidylinositol-3-phosphate 5-kinase</fullName>
        <ecNumber evidence="2">2.7.1.150</ecNumber>
    </recommendedName>
    <alternativeName>
        <fullName evidence="10">Type III PIP kinase</fullName>
    </alternativeName>
</protein>
<feature type="compositionally biased region" description="Low complexity" evidence="13">
    <location>
        <begin position="1925"/>
        <end position="1937"/>
    </location>
</feature>
<dbReference type="FunFam" id="3.30.40.10:FF:000283">
    <property type="entry name" value="1-phosphatidylinositol-3-phosphate 5-kinase (Fab1)"/>
    <property type="match status" value="1"/>
</dbReference>
<keyword evidence="7 12" id="KW-0418">Kinase</keyword>